<dbReference type="Gene3D" id="1.20.120.1320">
    <property type="entry name" value="Aspartokinase, catalytic domain"/>
    <property type="match status" value="1"/>
</dbReference>
<dbReference type="PANTHER" id="PTHR21499">
    <property type="entry name" value="ASPARTATE KINASE"/>
    <property type="match status" value="1"/>
</dbReference>
<comment type="pathway">
    <text evidence="3 15">Amino-acid biosynthesis; L-methionine biosynthesis via de novo pathway; L-homoserine from L-aspartate: step 1/3.</text>
</comment>
<comment type="caution">
    <text evidence="17">The sequence shown here is derived from an EMBL/GenBank/DDBJ whole genome shotgun (WGS) entry which is preliminary data.</text>
</comment>
<dbReference type="OrthoDB" id="9799110at2"/>
<dbReference type="CDD" id="cd04245">
    <property type="entry name" value="AAK_AKiii-YclM-BS"/>
    <property type="match status" value="1"/>
</dbReference>
<dbReference type="PROSITE" id="PS51671">
    <property type="entry name" value="ACT"/>
    <property type="match status" value="1"/>
</dbReference>
<dbReference type="EC" id="2.7.2.4" evidence="14"/>
<keyword evidence="10" id="KW-0220">Diaminopimelate biosynthesis</keyword>
<proteinExistence type="inferred from homology"/>
<comment type="pathway">
    <text evidence="4 15">Amino-acid biosynthesis; L-threonine biosynthesis; L-threonine from L-aspartate: step 1/5.</text>
</comment>
<dbReference type="InterPro" id="IPR042199">
    <property type="entry name" value="AsparK_Bifunc_asparK/hSer_DH"/>
</dbReference>
<keyword evidence="9 13" id="KW-0067">ATP-binding</keyword>
<dbReference type="FunFam" id="3.40.1160.10:FF:000027">
    <property type="entry name" value="Aspartokinase"/>
    <property type="match status" value="1"/>
</dbReference>
<evidence type="ECO:0000256" key="14">
    <source>
        <dbReference type="RuleBase" id="RU003448"/>
    </source>
</evidence>
<dbReference type="GO" id="GO:0009090">
    <property type="term" value="P:homoserine biosynthetic process"/>
    <property type="evidence" value="ECO:0007669"/>
    <property type="project" value="TreeGrafter"/>
</dbReference>
<dbReference type="InterPro" id="IPR005260">
    <property type="entry name" value="Asp_kin_monofn"/>
</dbReference>
<dbReference type="InterPro" id="IPR018042">
    <property type="entry name" value="Aspartate_kinase_CS"/>
</dbReference>
<keyword evidence="18" id="KW-1185">Reference proteome</keyword>
<dbReference type="SUPFAM" id="SSF55021">
    <property type="entry name" value="ACT-like"/>
    <property type="match status" value="2"/>
</dbReference>
<evidence type="ECO:0000313" key="17">
    <source>
        <dbReference type="EMBL" id="RBW69057.1"/>
    </source>
</evidence>
<evidence type="ECO:0000256" key="4">
    <source>
        <dbReference type="ARBA" id="ARBA00005139"/>
    </source>
</evidence>
<dbReference type="InterPro" id="IPR002912">
    <property type="entry name" value="ACT_dom"/>
</dbReference>
<evidence type="ECO:0000256" key="10">
    <source>
        <dbReference type="ARBA" id="ARBA00022915"/>
    </source>
</evidence>
<dbReference type="Gene3D" id="3.40.1160.10">
    <property type="entry name" value="Acetylglutamate kinase-like"/>
    <property type="match status" value="1"/>
</dbReference>
<dbReference type="RefSeq" id="WP_113806488.1">
    <property type="nucleotide sequence ID" value="NZ_QOCW01000013.1"/>
</dbReference>
<dbReference type="InterPro" id="IPR036393">
    <property type="entry name" value="AceGlu_kinase-like_sf"/>
</dbReference>
<dbReference type="InterPro" id="IPR045865">
    <property type="entry name" value="ACT-like_dom_sf"/>
</dbReference>
<feature type="binding site" evidence="13">
    <location>
        <position position="49"/>
    </location>
    <ligand>
        <name>substrate</name>
    </ligand>
</feature>
<feature type="domain" description="ACT" evidence="16">
    <location>
        <begin position="389"/>
        <end position="462"/>
    </location>
</feature>
<evidence type="ECO:0000256" key="9">
    <source>
        <dbReference type="ARBA" id="ARBA00022840"/>
    </source>
</evidence>
<dbReference type="NCBIfam" id="TIGR00657">
    <property type="entry name" value="asp_kinases"/>
    <property type="match status" value="1"/>
</dbReference>
<dbReference type="InterPro" id="IPR054352">
    <property type="entry name" value="ACT_Aspartokinase"/>
</dbReference>
<evidence type="ECO:0000256" key="8">
    <source>
        <dbReference type="ARBA" id="ARBA00022777"/>
    </source>
</evidence>
<evidence type="ECO:0000256" key="15">
    <source>
        <dbReference type="RuleBase" id="RU004249"/>
    </source>
</evidence>
<dbReference type="GO" id="GO:0019877">
    <property type="term" value="P:diaminopimelate biosynthetic process"/>
    <property type="evidence" value="ECO:0007669"/>
    <property type="project" value="UniProtKB-KW"/>
</dbReference>
<feature type="binding site" evidence="13">
    <location>
        <position position="225"/>
    </location>
    <ligand>
        <name>ATP</name>
        <dbReference type="ChEBI" id="CHEBI:30616"/>
    </ligand>
</feature>
<evidence type="ECO:0000256" key="3">
    <source>
        <dbReference type="ARBA" id="ARBA00004986"/>
    </source>
</evidence>
<dbReference type="Pfam" id="PF22468">
    <property type="entry name" value="ACT_9"/>
    <property type="match status" value="1"/>
</dbReference>
<evidence type="ECO:0000256" key="11">
    <source>
        <dbReference type="ARBA" id="ARBA00023154"/>
    </source>
</evidence>
<dbReference type="SUPFAM" id="SSF53633">
    <property type="entry name" value="Carbamate kinase-like"/>
    <property type="match status" value="1"/>
</dbReference>
<dbReference type="GO" id="GO:0009089">
    <property type="term" value="P:lysine biosynthetic process via diaminopimelate"/>
    <property type="evidence" value="ECO:0007669"/>
    <property type="project" value="UniProtKB-UniPathway"/>
</dbReference>
<dbReference type="EMBL" id="QOCW01000013">
    <property type="protein sequence ID" value="RBW69057.1"/>
    <property type="molecule type" value="Genomic_DNA"/>
</dbReference>
<dbReference type="InterPro" id="IPR035804">
    <property type="entry name" value="AKIII_YclM_N"/>
</dbReference>
<dbReference type="UniPathway" id="UPA00034">
    <property type="reaction ID" value="UER00015"/>
</dbReference>
<comment type="pathway">
    <text evidence="2 15">Amino-acid biosynthesis; L-lysine biosynthesis via DAP pathway; (S)-tetrahydrodipicolinate from L-aspartate: step 1/4.</text>
</comment>
<dbReference type="FunFam" id="3.30.2130.10:FF:000001">
    <property type="entry name" value="Bifunctional aspartokinase/homoserine dehydrogenase"/>
    <property type="match status" value="1"/>
</dbReference>
<keyword evidence="7 13" id="KW-0547">Nucleotide-binding</keyword>
<dbReference type="InterPro" id="IPR001048">
    <property type="entry name" value="Asp/Glu/Uridylate_kinase"/>
</dbReference>
<dbReference type="GO" id="GO:0005829">
    <property type="term" value="C:cytosol"/>
    <property type="evidence" value="ECO:0007669"/>
    <property type="project" value="TreeGrafter"/>
</dbReference>
<dbReference type="Proteomes" id="UP000253314">
    <property type="component" value="Unassembled WGS sequence"/>
</dbReference>
<dbReference type="CDD" id="cd04911">
    <property type="entry name" value="ACT_AKiii-YclM-BS_1"/>
    <property type="match status" value="1"/>
</dbReference>
<reference evidence="17 18" key="1">
    <citation type="submission" date="2018-07" db="EMBL/GenBank/DDBJ databases">
        <title>Lottiidibacillus patelloidae gen. nov., sp. nov., isolated from the intestinal tract of a marine limpet and the reclassification of B. taeanensis BH030017T, B. algicola KMM 3737T and B. hwajinpoensis SW-72T as genus Lottiidibacillus.</title>
        <authorList>
            <person name="Liu R."/>
            <person name="Huang Z."/>
        </authorList>
    </citation>
    <scope>NUCLEOTIDE SEQUENCE [LARGE SCALE GENOMIC DNA]</scope>
    <source>
        <strain evidence="17 18">BH030017</strain>
    </source>
</reference>
<evidence type="ECO:0000256" key="2">
    <source>
        <dbReference type="ARBA" id="ARBA00004766"/>
    </source>
</evidence>
<evidence type="ECO:0000313" key="18">
    <source>
        <dbReference type="Proteomes" id="UP000253314"/>
    </source>
</evidence>
<organism evidence="17 18">
    <name type="scientific">Bacillus taeanensis</name>
    <dbReference type="NCBI Taxonomy" id="273032"/>
    <lineage>
        <taxon>Bacteria</taxon>
        <taxon>Bacillati</taxon>
        <taxon>Bacillota</taxon>
        <taxon>Bacilli</taxon>
        <taxon>Bacillales</taxon>
        <taxon>Bacillaceae</taxon>
        <taxon>Bacillus</taxon>
    </lineage>
</organism>
<dbReference type="PIRSF" id="PIRSF000726">
    <property type="entry name" value="Asp_kin"/>
    <property type="match status" value="1"/>
</dbReference>
<feature type="binding site" evidence="13">
    <location>
        <position position="120"/>
    </location>
    <ligand>
        <name>substrate</name>
    </ligand>
</feature>
<sequence>MKVAKFGGSSVASAEQIKKVCNIITADAERRLVVVSAPGKRCKEDEKTTDLLIALADQYLLKGSAEAELQKVIARYEDIAQNLNLGTDIIEEIRADLKARLAIDTNNPGLFMDSLKASGEDNNAKLIANYLQSLGIEAHYINPKEAGLLVSNEAGNAQVLPESYDNLYKLREKSGILIFPGFFGYSPEGTLVTFPRGGSDITGAILAAAVQADLYENFTDVDSVYVVNPNLVENPQEISELTYSEMRELSYAGFSVFHEEALAPAVRASIPVCIKNTNNPSAPGTKIIAKRQYALNPVVGIASDTGFLSIYVEKYLMNREIGFGRKLLQILEEEHVSYEHTPSGIDSISVILRANQLNAEKEMRLVERIKNELKVDKVEIERGLALIMIVGEAMHQTIGIAARAVSAIQRSNVNIEMINQGSSEVSMMFGVKEEGADKAVRSIYEEYFEKSYVEEALQNPYPVRS</sequence>
<dbReference type="AlphaFoldDB" id="A0A366XT34"/>
<feature type="binding site" evidence="13">
    <location>
        <begin position="219"/>
        <end position="220"/>
    </location>
    <ligand>
        <name>ATP</name>
        <dbReference type="ChEBI" id="CHEBI:30616"/>
    </ligand>
</feature>
<gene>
    <name evidence="17" type="ORF">DS031_12910</name>
</gene>
<name>A0A366XT34_9BACI</name>
<dbReference type="GO" id="GO:0004072">
    <property type="term" value="F:aspartate kinase activity"/>
    <property type="evidence" value="ECO:0007669"/>
    <property type="project" value="UniProtKB-EC"/>
</dbReference>
<keyword evidence="15" id="KW-0028">Amino-acid biosynthesis</keyword>
<evidence type="ECO:0000256" key="5">
    <source>
        <dbReference type="ARBA" id="ARBA00010122"/>
    </source>
</evidence>
<dbReference type="UniPathway" id="UPA00050">
    <property type="reaction ID" value="UER00461"/>
</dbReference>
<protein>
    <recommendedName>
        <fullName evidence="14">Aspartokinase</fullName>
        <ecNumber evidence="14">2.7.2.4</ecNumber>
    </recommendedName>
</protein>
<comment type="catalytic activity">
    <reaction evidence="12 14">
        <text>L-aspartate + ATP = 4-phospho-L-aspartate + ADP</text>
        <dbReference type="Rhea" id="RHEA:23776"/>
        <dbReference type="ChEBI" id="CHEBI:29991"/>
        <dbReference type="ChEBI" id="CHEBI:30616"/>
        <dbReference type="ChEBI" id="CHEBI:57535"/>
        <dbReference type="ChEBI" id="CHEBI:456216"/>
        <dbReference type="EC" id="2.7.2.4"/>
    </reaction>
</comment>
<comment type="similarity">
    <text evidence="5 14">Belongs to the aspartokinase family.</text>
</comment>
<evidence type="ECO:0000256" key="13">
    <source>
        <dbReference type="PIRSR" id="PIRSR000726-1"/>
    </source>
</evidence>
<dbReference type="GO" id="GO:0009088">
    <property type="term" value="P:threonine biosynthetic process"/>
    <property type="evidence" value="ECO:0007669"/>
    <property type="project" value="UniProtKB-UniPathway"/>
</dbReference>
<dbReference type="Pfam" id="PF00696">
    <property type="entry name" value="AA_kinase"/>
    <property type="match status" value="1"/>
</dbReference>
<accession>A0A366XT34</accession>
<keyword evidence="6 14" id="KW-0808">Transferase</keyword>
<dbReference type="UniPathway" id="UPA00051">
    <property type="reaction ID" value="UER00462"/>
</dbReference>
<evidence type="ECO:0000259" key="16">
    <source>
        <dbReference type="PROSITE" id="PS51671"/>
    </source>
</evidence>
<comment type="function">
    <text evidence="1">Catalyzes the phosphorylation of the beta-carboxyl group of aspartic acid with ATP to yield 4-phospho-L-aspartate, which is involved in the branched biosynthetic pathway leading to the biosynthesis of amino acids threonine, isoleucine and methionine.</text>
</comment>
<feature type="binding site" evidence="13">
    <location>
        <begin position="5"/>
        <end position="8"/>
    </location>
    <ligand>
        <name>ATP</name>
        <dbReference type="ChEBI" id="CHEBI:30616"/>
    </ligand>
</feature>
<keyword evidence="8 14" id="KW-0418">Kinase</keyword>
<dbReference type="PANTHER" id="PTHR21499:SF67">
    <property type="entry name" value="ASPARTOKINASE 3"/>
    <property type="match status" value="1"/>
</dbReference>
<dbReference type="GO" id="GO:0005524">
    <property type="term" value="F:ATP binding"/>
    <property type="evidence" value="ECO:0007669"/>
    <property type="project" value="UniProtKB-KW"/>
</dbReference>
<evidence type="ECO:0000256" key="7">
    <source>
        <dbReference type="ARBA" id="ARBA00022741"/>
    </source>
</evidence>
<keyword evidence="11" id="KW-0457">Lysine biosynthesis</keyword>
<dbReference type="CDD" id="cd04916">
    <property type="entry name" value="ACT_AKiii-YclM-BS_2"/>
    <property type="match status" value="1"/>
</dbReference>
<dbReference type="Gene3D" id="3.30.2130.10">
    <property type="entry name" value="VC0802-like"/>
    <property type="match status" value="1"/>
</dbReference>
<dbReference type="InterPro" id="IPR001341">
    <property type="entry name" value="Asp_kinase"/>
</dbReference>
<evidence type="ECO:0000256" key="12">
    <source>
        <dbReference type="ARBA" id="ARBA00047872"/>
    </source>
</evidence>
<evidence type="ECO:0000256" key="1">
    <source>
        <dbReference type="ARBA" id="ARBA00003121"/>
    </source>
</evidence>
<evidence type="ECO:0000256" key="6">
    <source>
        <dbReference type="ARBA" id="ARBA00022679"/>
    </source>
</evidence>
<dbReference type="PROSITE" id="PS00324">
    <property type="entry name" value="ASPARTOKINASE"/>
    <property type="match status" value="1"/>
</dbReference>
<dbReference type="NCBIfam" id="NF006540">
    <property type="entry name" value="PRK09034.1"/>
    <property type="match status" value="1"/>
</dbReference>